<reference evidence="1 2" key="1">
    <citation type="submission" date="2020-08" db="EMBL/GenBank/DDBJ databases">
        <title>Genomic Encyclopedia of Type Strains, Phase IV (KMG-IV): sequencing the most valuable type-strain genomes for metagenomic binning, comparative biology and taxonomic classification.</title>
        <authorList>
            <person name="Goeker M."/>
        </authorList>
    </citation>
    <scope>NUCLEOTIDE SEQUENCE [LARGE SCALE GENOMIC DNA]</scope>
    <source>
        <strain evidence="1 2">DSM 102234</strain>
    </source>
</reference>
<dbReference type="EMBL" id="JACIEI010000001">
    <property type="protein sequence ID" value="MBB3992843.1"/>
    <property type="molecule type" value="Genomic_DNA"/>
</dbReference>
<gene>
    <name evidence="1" type="ORF">GGR95_000462</name>
</gene>
<protein>
    <submittedName>
        <fullName evidence="1">Uncharacterized protein</fullName>
    </submittedName>
</protein>
<dbReference type="AlphaFoldDB" id="A0A7W6E171"/>
<sequence length="36" mass="3640">MADKAVMLGGVLLVQPLAHVPVTLCPKEALGAANVL</sequence>
<comment type="caution">
    <text evidence="1">The sequence shown here is derived from an EMBL/GenBank/DDBJ whole genome shotgun (WGS) entry which is preliminary data.</text>
</comment>
<organism evidence="1 2">
    <name type="scientific">Sulfitobacter undariae</name>
    <dbReference type="NCBI Taxonomy" id="1563671"/>
    <lineage>
        <taxon>Bacteria</taxon>
        <taxon>Pseudomonadati</taxon>
        <taxon>Pseudomonadota</taxon>
        <taxon>Alphaproteobacteria</taxon>
        <taxon>Rhodobacterales</taxon>
        <taxon>Roseobacteraceae</taxon>
        <taxon>Sulfitobacter</taxon>
    </lineage>
</organism>
<keyword evidence="2" id="KW-1185">Reference proteome</keyword>
<proteinExistence type="predicted"/>
<evidence type="ECO:0000313" key="2">
    <source>
        <dbReference type="Proteomes" id="UP000530268"/>
    </source>
</evidence>
<evidence type="ECO:0000313" key="1">
    <source>
        <dbReference type="EMBL" id="MBB3992843.1"/>
    </source>
</evidence>
<dbReference type="Proteomes" id="UP000530268">
    <property type="component" value="Unassembled WGS sequence"/>
</dbReference>
<name>A0A7W6E171_9RHOB</name>
<accession>A0A7W6E171</accession>